<keyword evidence="1" id="KW-0645">Protease</keyword>
<accession>A0A7X8SJK9</accession>
<organism evidence="1 2">
    <name type="scientific">Flammeovirga agarivorans</name>
    <dbReference type="NCBI Taxonomy" id="2726742"/>
    <lineage>
        <taxon>Bacteria</taxon>
        <taxon>Pseudomonadati</taxon>
        <taxon>Bacteroidota</taxon>
        <taxon>Cytophagia</taxon>
        <taxon>Cytophagales</taxon>
        <taxon>Flammeovirgaceae</taxon>
        <taxon>Flammeovirga</taxon>
    </lineage>
</organism>
<dbReference type="SUPFAM" id="SSF49464">
    <property type="entry name" value="Carboxypeptidase regulatory domain-like"/>
    <property type="match status" value="1"/>
</dbReference>
<keyword evidence="1" id="KW-0378">Hydrolase</keyword>
<reference evidence="1 2" key="1">
    <citation type="submission" date="2020-04" db="EMBL/GenBank/DDBJ databases">
        <title>Flammeovirga sp. SR4, a novel species isolated from seawater.</title>
        <authorList>
            <person name="Wang X."/>
        </authorList>
    </citation>
    <scope>NUCLEOTIDE SEQUENCE [LARGE SCALE GENOMIC DNA]</scope>
    <source>
        <strain evidence="1 2">SR4</strain>
    </source>
</reference>
<comment type="caution">
    <text evidence="1">The sequence shown here is derived from an EMBL/GenBank/DDBJ whole genome shotgun (WGS) entry which is preliminary data.</text>
</comment>
<evidence type="ECO:0000313" key="2">
    <source>
        <dbReference type="Proteomes" id="UP000585050"/>
    </source>
</evidence>
<dbReference type="RefSeq" id="WP_168882125.1">
    <property type="nucleotide sequence ID" value="NZ_JABAIL010000003.1"/>
</dbReference>
<dbReference type="EMBL" id="JABAIL010000003">
    <property type="protein sequence ID" value="NLR91401.1"/>
    <property type="molecule type" value="Genomic_DNA"/>
</dbReference>
<sequence>MKTKFLKIDTPCKENWDNMSLNEKGRFCEICSKTLIDFTQKNGSQIIKEINNNENLCVRLTSEQERIPFVEIKKNNENKLPYSNVAVGLMIVTSLSFNQTSEATNVPLQADLEQTSNNDLCTDKSINTSTLKRSTLFSGQITSENGEVVENAKITFITINQIFSTYTLKDGTFSIKIPKELIDDENVVRVSYDQIINHKTDNKKFVGYETTDYVLTKHEISSEYDIKATRIRHIIGKVRVMKDDETPVVLSDGKEMNYNEFMDAKFARNNTTINLENKVIYFFKSESAVALYGEKAKYGLYILMNKE</sequence>
<keyword evidence="1" id="KW-0121">Carboxypeptidase</keyword>
<protein>
    <submittedName>
        <fullName evidence="1">Carboxypeptidase regulatory-like domain-containing protein</fullName>
    </submittedName>
</protein>
<dbReference type="GO" id="GO:0004180">
    <property type="term" value="F:carboxypeptidase activity"/>
    <property type="evidence" value="ECO:0007669"/>
    <property type="project" value="UniProtKB-KW"/>
</dbReference>
<dbReference type="AlphaFoldDB" id="A0A7X8SJK9"/>
<evidence type="ECO:0000313" key="1">
    <source>
        <dbReference type="EMBL" id="NLR91401.1"/>
    </source>
</evidence>
<dbReference type="Proteomes" id="UP000585050">
    <property type="component" value="Unassembled WGS sequence"/>
</dbReference>
<gene>
    <name evidence="1" type="ORF">HGP29_09305</name>
</gene>
<dbReference type="InterPro" id="IPR008969">
    <property type="entry name" value="CarboxyPept-like_regulatory"/>
</dbReference>
<keyword evidence="2" id="KW-1185">Reference proteome</keyword>
<proteinExistence type="predicted"/>
<name>A0A7X8SJK9_9BACT</name>